<evidence type="ECO:0000259" key="2">
    <source>
        <dbReference type="Pfam" id="PF08241"/>
    </source>
</evidence>
<feature type="domain" description="Glycosyltransferase 2-like" evidence="1">
    <location>
        <begin position="624"/>
        <end position="784"/>
    </location>
</feature>
<dbReference type="PANTHER" id="PTHR43179">
    <property type="entry name" value="RHAMNOSYLTRANSFERASE WBBL"/>
    <property type="match status" value="1"/>
</dbReference>
<proteinExistence type="predicted"/>
<sequence>MNSDFDLMDLPFDQYTRNYIIKKIIDSIRDNCNNSFKILDAGGRNGNLSSFLHDDEIHIIDIRPGTESNYVIGDVTKAPYKDSSFDIVVSSDVYEHVPASEREYFLSELLRVSKNFVILGAPFDSKDVKDAEMKACNYFKKITGEPHPWLLEHIENGLPSNEKLENFLEDNDFSYLTIKTNNISNWFLMQLLIFYTSKYTNFMENVNKVHRYYNENFLDLGDLLEPSYRTIYLISKNLEFPELDLKYKRDKDLSKYRTLERLIFEIIEDSISKSTNLTAELSKEIQNKDSYIQGLNNFINEFKQEIQNKDSYIQGLDNNINEFKQEIQNKDSYIQQVSTSVEELRKEIQYKDDLIQYKDDLIQYKDDLIIQNRKELNDIYETVPWKIYTKCQRVVNVLFPPNTKRRQTFDIGVLGIQMLNKQGPGEFFHQIKCRLDKKHRKYSVPVIETDFISSDITNSPKVALPLLETLKGKFTFPTNNLNELKFFTATYKRINSDLELHIINDSMKIIRKSKVKGYEVLDNDYTSFKFKPIKYSGGKVFSFELVSKGDPSAAIWYNDSGDLQELVLFYGDKTLNGNIGFQACSNLEIEEEYDLWILKNNLTISKQEQHKVKIKEFVFKPKISLIMPVYNVDKVWLEKAIDSVRNQLYENWELCIADDASTKEHIKPTLEKYLKEDDRIKIKYLSNNLGISGASNEAISLATGEFIGLLDNDDELSIDALYEVVKLLNKKPKTDLVYSDEDKITMEGKRCNPFFKPDWSPDLLLTVNYICHFTVIRTKLVEEVGRFKIGFEGSQDYDLFLRVTEKTNNIEHIQKILYHWRMIPSSTASNINVKDNAHTNGVKALQNHLIRQNIEGNVANSLNRTNYRIEYVIKENSLVSIIIPFKDKVDYLKRCINSITKYTKETRYEILLVSNNSKEKETFEYLDSLKKHQHIKIIKYDYPFNFAAINNFAAKKSSGSYLLFLNNDTEVITENWLHYLLMNAQRKEIGCVGAKLLYPDGTIQHAGVVLGLTGMAGHVFARLPENQWTNFGLDSWSRNYLAVTAACLMISKEKFNQVRGFDENFTICGNDIDLCLRVYRQGYRNLYIPNVRLYHFESISRGKEIPVGDFQESWKSYKHYLEIGDPFYNPNLTLENTSCSLNKYSKLNFEVNVKQIQNVLLEMGCKIERK</sequence>
<dbReference type="PANTHER" id="PTHR43179:SF7">
    <property type="entry name" value="RHAMNOSYLTRANSFERASE WBBL"/>
    <property type="match status" value="1"/>
</dbReference>
<dbReference type="GO" id="GO:0016757">
    <property type="term" value="F:glycosyltransferase activity"/>
    <property type="evidence" value="ECO:0007669"/>
    <property type="project" value="UniProtKB-KW"/>
</dbReference>
<evidence type="ECO:0000259" key="1">
    <source>
        <dbReference type="Pfam" id="PF00535"/>
    </source>
</evidence>
<dbReference type="EMBL" id="JAVKPK010000008">
    <property type="protein sequence ID" value="MDR7664825.1"/>
    <property type="molecule type" value="Genomic_DNA"/>
</dbReference>
<dbReference type="InterPro" id="IPR001173">
    <property type="entry name" value="Glyco_trans_2-like"/>
</dbReference>
<dbReference type="SUPFAM" id="SSF53448">
    <property type="entry name" value="Nucleotide-diphospho-sugar transferases"/>
    <property type="match status" value="2"/>
</dbReference>
<reference evidence="4" key="1">
    <citation type="submission" date="2023-07" db="EMBL/GenBank/DDBJ databases">
        <title>Whole-genome sequencing of a new Methanosarcina sp. Z-7115.</title>
        <authorList>
            <person name="Zhilina T.N."/>
            <person name="Merkel A.Y."/>
        </authorList>
    </citation>
    <scope>NUCLEOTIDE SEQUENCE [LARGE SCALE GENOMIC DNA]</scope>
    <source>
        <strain evidence="4">Z-7115</strain>
    </source>
</reference>
<protein>
    <submittedName>
        <fullName evidence="3">Glycosyltransferase</fullName>
        <ecNumber evidence="3">2.4.-.-</ecNumber>
    </submittedName>
</protein>
<dbReference type="Gene3D" id="3.40.50.150">
    <property type="entry name" value="Vaccinia Virus protein VP39"/>
    <property type="match status" value="1"/>
</dbReference>
<organism evidence="3 4">
    <name type="scientific">Methanosarcina baikalica</name>
    <dbReference type="NCBI Taxonomy" id="3073890"/>
    <lineage>
        <taxon>Archaea</taxon>
        <taxon>Methanobacteriati</taxon>
        <taxon>Methanobacteriota</taxon>
        <taxon>Stenosarchaea group</taxon>
        <taxon>Methanomicrobia</taxon>
        <taxon>Methanosarcinales</taxon>
        <taxon>Methanosarcinaceae</taxon>
        <taxon>Methanosarcina</taxon>
    </lineage>
</organism>
<dbReference type="InterPro" id="IPR029063">
    <property type="entry name" value="SAM-dependent_MTases_sf"/>
</dbReference>
<evidence type="ECO:0000313" key="4">
    <source>
        <dbReference type="Proteomes" id="UP001246244"/>
    </source>
</evidence>
<dbReference type="Gene3D" id="3.90.550.10">
    <property type="entry name" value="Spore Coat Polysaccharide Biosynthesis Protein SpsA, Chain A"/>
    <property type="match status" value="2"/>
</dbReference>
<name>A0ABU2CYL5_9EURY</name>
<dbReference type="CDD" id="cd02440">
    <property type="entry name" value="AdoMet_MTases"/>
    <property type="match status" value="1"/>
</dbReference>
<feature type="domain" description="Glycosyltransferase 2-like" evidence="1">
    <location>
        <begin position="880"/>
        <end position="1001"/>
    </location>
</feature>
<dbReference type="InterPro" id="IPR029044">
    <property type="entry name" value="Nucleotide-diphossugar_trans"/>
</dbReference>
<dbReference type="InterPro" id="IPR013216">
    <property type="entry name" value="Methyltransf_11"/>
</dbReference>
<keyword evidence="3" id="KW-0328">Glycosyltransferase</keyword>
<dbReference type="CDD" id="cd04186">
    <property type="entry name" value="GT_2_like_c"/>
    <property type="match status" value="1"/>
</dbReference>
<keyword evidence="4" id="KW-1185">Reference proteome</keyword>
<evidence type="ECO:0000313" key="3">
    <source>
        <dbReference type="EMBL" id="MDR7664825.1"/>
    </source>
</evidence>
<dbReference type="CDD" id="cd04184">
    <property type="entry name" value="GT2_RfbC_Mx_like"/>
    <property type="match status" value="1"/>
</dbReference>
<feature type="domain" description="Methyltransferase type 11" evidence="2">
    <location>
        <begin position="68"/>
        <end position="114"/>
    </location>
</feature>
<keyword evidence="3" id="KW-0808">Transferase</keyword>
<dbReference type="RefSeq" id="WP_310574851.1">
    <property type="nucleotide sequence ID" value="NZ_JAVKPK010000008.1"/>
</dbReference>
<accession>A0ABU2CYL5</accession>
<dbReference type="Pfam" id="PF08241">
    <property type="entry name" value="Methyltransf_11"/>
    <property type="match status" value="1"/>
</dbReference>
<comment type="caution">
    <text evidence="3">The sequence shown here is derived from an EMBL/GenBank/DDBJ whole genome shotgun (WGS) entry which is preliminary data.</text>
</comment>
<dbReference type="EC" id="2.4.-.-" evidence="3"/>
<dbReference type="SUPFAM" id="SSF53335">
    <property type="entry name" value="S-adenosyl-L-methionine-dependent methyltransferases"/>
    <property type="match status" value="1"/>
</dbReference>
<dbReference type="Pfam" id="PF00535">
    <property type="entry name" value="Glycos_transf_2"/>
    <property type="match status" value="2"/>
</dbReference>
<gene>
    <name evidence="3" type="ORF">RG963_03295</name>
</gene>
<dbReference type="Gene3D" id="1.20.5.170">
    <property type="match status" value="1"/>
</dbReference>
<dbReference type="Proteomes" id="UP001246244">
    <property type="component" value="Unassembled WGS sequence"/>
</dbReference>